<protein>
    <submittedName>
        <fullName evidence="2">Uncharacterized protein</fullName>
    </submittedName>
</protein>
<evidence type="ECO:0000256" key="1">
    <source>
        <dbReference type="SAM" id="Phobius"/>
    </source>
</evidence>
<name>A0A3P5Z6C5_BRACM</name>
<dbReference type="AlphaFoldDB" id="A0A3P5Z6C5"/>
<evidence type="ECO:0000313" key="2">
    <source>
        <dbReference type="EMBL" id="CAG7871817.1"/>
    </source>
</evidence>
<dbReference type="EMBL" id="LR031569">
    <property type="protein sequence ID" value="VDC67718.1"/>
    <property type="molecule type" value="Genomic_DNA"/>
</dbReference>
<feature type="transmembrane region" description="Helical" evidence="1">
    <location>
        <begin position="57"/>
        <end position="81"/>
    </location>
</feature>
<dbReference type="EMBL" id="LS974622">
    <property type="protein sequence ID" value="CAG7871817.1"/>
    <property type="molecule type" value="Genomic_DNA"/>
</dbReference>
<sequence>MKSRQLQPTAYEETVDNIAPHDQRLKEVLRQRLCFVCASEDSEMISSVSDFFNQVCAFQTFLATFLSLLCLDCYFVCCLYYVYCIQRLTKDKILPLVVIVFLNLECLGFVLIL</sequence>
<dbReference type="Proteomes" id="UP000694005">
    <property type="component" value="Chromosome A06"/>
</dbReference>
<accession>A0A3P5Z6C5</accession>
<keyword evidence="1" id="KW-0472">Membrane</keyword>
<organism evidence="3">
    <name type="scientific">Brassica campestris</name>
    <name type="common">Field mustard</name>
    <dbReference type="NCBI Taxonomy" id="3711"/>
    <lineage>
        <taxon>Eukaryota</taxon>
        <taxon>Viridiplantae</taxon>
        <taxon>Streptophyta</taxon>
        <taxon>Embryophyta</taxon>
        <taxon>Tracheophyta</taxon>
        <taxon>Spermatophyta</taxon>
        <taxon>Magnoliopsida</taxon>
        <taxon>eudicotyledons</taxon>
        <taxon>Gunneridae</taxon>
        <taxon>Pentapetalae</taxon>
        <taxon>rosids</taxon>
        <taxon>malvids</taxon>
        <taxon>Brassicales</taxon>
        <taxon>Brassicaceae</taxon>
        <taxon>Brassiceae</taxon>
        <taxon>Brassica</taxon>
    </lineage>
</organism>
<gene>
    <name evidence="3" type="ORF">BRAA06T26258Z</name>
    <name evidence="2" type="ORF">BRAPAZ1V2_A06P40570.2</name>
</gene>
<dbReference type="Gramene" id="A06p40570.2_BraZ1">
    <property type="protein sequence ID" value="A06p40570.2_BraZ1.CDS"/>
    <property type="gene ID" value="A06g40570.2_BraZ1"/>
</dbReference>
<evidence type="ECO:0000313" key="3">
    <source>
        <dbReference type="EMBL" id="VDC67718.1"/>
    </source>
</evidence>
<keyword evidence="1" id="KW-1133">Transmembrane helix</keyword>
<reference evidence="3" key="1">
    <citation type="submission" date="2018-11" db="EMBL/GenBank/DDBJ databases">
        <authorList>
            <consortium name="Genoscope - CEA"/>
            <person name="William W."/>
        </authorList>
    </citation>
    <scope>NUCLEOTIDE SEQUENCE</scope>
</reference>
<feature type="transmembrane region" description="Helical" evidence="1">
    <location>
        <begin position="93"/>
        <end position="112"/>
    </location>
</feature>
<proteinExistence type="predicted"/>
<keyword evidence="1" id="KW-0812">Transmembrane</keyword>